<name>A0A147J5Q5_9SPHN</name>
<dbReference type="PATRIC" id="fig|33051.5.peg.401"/>
<reference evidence="1 2" key="1">
    <citation type="journal article" date="2016" name="Front. Microbiol.">
        <title>Genomic Resource of Rice Seed Associated Bacteria.</title>
        <authorList>
            <person name="Midha S."/>
            <person name="Bansal K."/>
            <person name="Sharma S."/>
            <person name="Kumar N."/>
            <person name="Patil P.P."/>
            <person name="Chaudhry V."/>
            <person name="Patil P.B."/>
        </authorList>
    </citation>
    <scope>NUCLEOTIDE SEQUENCE [LARGE SCALE GENOMIC DNA]</scope>
    <source>
        <strain evidence="1 2">NS258</strain>
    </source>
</reference>
<accession>A0A147J5Q5</accession>
<dbReference type="AlphaFoldDB" id="A0A147J5Q5"/>
<evidence type="ECO:0000313" key="1">
    <source>
        <dbReference type="EMBL" id="KTW09836.1"/>
    </source>
</evidence>
<dbReference type="SUPFAM" id="SSF81301">
    <property type="entry name" value="Nucleotidyltransferase"/>
    <property type="match status" value="1"/>
</dbReference>
<organism evidence="1 2">
    <name type="scientific">Sphingomonas sanguinis</name>
    <dbReference type="NCBI Taxonomy" id="33051"/>
    <lineage>
        <taxon>Bacteria</taxon>
        <taxon>Pseudomonadati</taxon>
        <taxon>Pseudomonadota</taxon>
        <taxon>Alphaproteobacteria</taxon>
        <taxon>Sphingomonadales</taxon>
        <taxon>Sphingomonadaceae</taxon>
        <taxon>Sphingomonas</taxon>
    </lineage>
</organism>
<proteinExistence type="predicted"/>
<gene>
    <name evidence="1" type="ORF">NS258_14510</name>
</gene>
<dbReference type="Gene3D" id="3.30.460.40">
    <property type="match status" value="1"/>
</dbReference>
<sequence length="141" mass="15282">MASFPSGWWIIGSAAVALHGIDAGTVHDVDLLIEAGLVEEVFDRLGVVPLAMPPDSLFRSTAFARWNALSVAVELMAGFEVAVCGKWQRIELHSRQQIITAAGMLFVPDRQELLDLFRLFGRPKDGPRIRALAASLATSAP</sequence>
<evidence type="ECO:0000313" key="2">
    <source>
        <dbReference type="Proteomes" id="UP000074410"/>
    </source>
</evidence>
<dbReference type="Proteomes" id="UP000074410">
    <property type="component" value="Unassembled WGS sequence"/>
</dbReference>
<dbReference type="InterPro" id="IPR043519">
    <property type="entry name" value="NT_sf"/>
</dbReference>
<dbReference type="EMBL" id="LDTC01000119">
    <property type="protein sequence ID" value="KTW09836.1"/>
    <property type="molecule type" value="Genomic_DNA"/>
</dbReference>
<protein>
    <submittedName>
        <fullName evidence="1">Uncharacterized protein</fullName>
    </submittedName>
</protein>
<comment type="caution">
    <text evidence="1">The sequence shown here is derived from an EMBL/GenBank/DDBJ whole genome shotgun (WGS) entry which is preliminary data.</text>
</comment>